<dbReference type="VEuPathDB" id="TriTrypDB:TvY486_0601480"/>
<protein>
    <submittedName>
        <fullName evidence="1">Uncharacterized protein</fullName>
    </submittedName>
</protein>
<reference evidence="1" key="1">
    <citation type="journal article" date="2012" name="Proc. Natl. Acad. Sci. U.S.A.">
        <title>Antigenic diversity is generated by distinct evolutionary mechanisms in African trypanosome species.</title>
        <authorList>
            <person name="Jackson A.P."/>
            <person name="Berry A."/>
            <person name="Aslett M."/>
            <person name="Allison H.C."/>
            <person name="Burton P."/>
            <person name="Vavrova-Anderson J."/>
            <person name="Brown R."/>
            <person name="Browne H."/>
            <person name="Corton N."/>
            <person name="Hauser H."/>
            <person name="Gamble J."/>
            <person name="Gilderthorp R."/>
            <person name="Marcello L."/>
            <person name="McQuillan J."/>
            <person name="Otto T.D."/>
            <person name="Quail M.A."/>
            <person name="Sanders M.J."/>
            <person name="van Tonder A."/>
            <person name="Ginger M.L."/>
            <person name="Field M.C."/>
            <person name="Barry J.D."/>
            <person name="Hertz-Fowler C."/>
            <person name="Berriman M."/>
        </authorList>
    </citation>
    <scope>NUCLEOTIDE SEQUENCE</scope>
    <source>
        <strain evidence="1">Y486</strain>
    </source>
</reference>
<gene>
    <name evidence="1" type="ORF">TVY486_0601480</name>
</gene>
<sequence length="124" mass="13821">MRFGYVVCVFIQSSLGPTLRWAGGGGVGGQSEKGRDYAHARVCCTELALISCDICFVPRLHRVTVFCCFSVVNEVGGEYYTPVPFELSHLRCVPQCDLPSSSCSILPVTSRHTTEHRLFYTLYY</sequence>
<organism evidence="1">
    <name type="scientific">Trypanosoma vivax (strain Y486)</name>
    <dbReference type="NCBI Taxonomy" id="1055687"/>
    <lineage>
        <taxon>Eukaryota</taxon>
        <taxon>Discoba</taxon>
        <taxon>Euglenozoa</taxon>
        <taxon>Kinetoplastea</taxon>
        <taxon>Metakinetoplastina</taxon>
        <taxon>Trypanosomatida</taxon>
        <taxon>Trypanosomatidae</taxon>
        <taxon>Trypanosoma</taxon>
        <taxon>Duttonella</taxon>
    </lineage>
</organism>
<accession>G0TWL9</accession>
<proteinExistence type="predicted"/>
<name>G0TWL9_TRYVY</name>
<dbReference type="EMBL" id="HE573022">
    <property type="protein sequence ID" value="CCC48357.1"/>
    <property type="molecule type" value="Genomic_DNA"/>
</dbReference>
<evidence type="ECO:0000313" key="1">
    <source>
        <dbReference type="EMBL" id="CCC48357.1"/>
    </source>
</evidence>
<dbReference type="AlphaFoldDB" id="G0TWL9"/>